<name>A0ABS4ZFA6_9MICO</name>
<protein>
    <submittedName>
        <fullName evidence="2">Uncharacterized protein</fullName>
    </submittedName>
</protein>
<dbReference type="EMBL" id="JAGIOL010000001">
    <property type="protein sequence ID" value="MBP2435902.1"/>
    <property type="molecule type" value="Genomic_DNA"/>
</dbReference>
<accession>A0ABS4ZFA6</accession>
<comment type="caution">
    <text evidence="2">The sequence shown here is derived from an EMBL/GenBank/DDBJ whole genome shotgun (WGS) entry which is preliminary data.</text>
</comment>
<evidence type="ECO:0000256" key="1">
    <source>
        <dbReference type="SAM" id="MobiDB-lite"/>
    </source>
</evidence>
<evidence type="ECO:0000313" key="3">
    <source>
        <dbReference type="Proteomes" id="UP001519362"/>
    </source>
</evidence>
<sequence length="127" mass="14431">MRGREDRGHQRTADRESSAGDRVTRDGEDDRPQRDDAGKRLCRGPDEATLRGHLPQPFGPMRKRQERRANEWAAHLLIGMSAYRASEELRDGHVPSIAFDLDVTPELVHAYQQLLARASLIPQETHV</sequence>
<dbReference type="RefSeq" id="WP_165131563.1">
    <property type="nucleotide sequence ID" value="NZ_CP049253.1"/>
</dbReference>
<feature type="region of interest" description="Disordered" evidence="1">
    <location>
        <begin position="1"/>
        <end position="67"/>
    </location>
</feature>
<proteinExistence type="predicted"/>
<organism evidence="2 3">
    <name type="scientific">Microbacterium amylolyticum</name>
    <dbReference type="NCBI Taxonomy" id="936337"/>
    <lineage>
        <taxon>Bacteria</taxon>
        <taxon>Bacillati</taxon>
        <taxon>Actinomycetota</taxon>
        <taxon>Actinomycetes</taxon>
        <taxon>Micrococcales</taxon>
        <taxon>Microbacteriaceae</taxon>
        <taxon>Microbacterium</taxon>
    </lineage>
</organism>
<dbReference type="Proteomes" id="UP001519362">
    <property type="component" value="Unassembled WGS sequence"/>
</dbReference>
<reference evidence="2 3" key="1">
    <citation type="submission" date="2021-03" db="EMBL/GenBank/DDBJ databases">
        <title>Sequencing the genomes of 1000 actinobacteria strains.</title>
        <authorList>
            <person name="Klenk H.-P."/>
        </authorList>
    </citation>
    <scope>NUCLEOTIDE SEQUENCE [LARGE SCALE GENOMIC DNA]</scope>
    <source>
        <strain evidence="2 3">DSM 24221</strain>
    </source>
</reference>
<gene>
    <name evidence="2" type="ORF">JOF34_000488</name>
</gene>
<keyword evidence="3" id="KW-1185">Reference proteome</keyword>
<feature type="compositionally biased region" description="Basic and acidic residues" evidence="1">
    <location>
        <begin position="1"/>
        <end position="50"/>
    </location>
</feature>
<evidence type="ECO:0000313" key="2">
    <source>
        <dbReference type="EMBL" id="MBP2435902.1"/>
    </source>
</evidence>